<dbReference type="GO" id="GO:0071555">
    <property type="term" value="P:cell wall organization"/>
    <property type="evidence" value="ECO:0007669"/>
    <property type="project" value="UniProtKB-KW"/>
</dbReference>
<feature type="binding site" evidence="14">
    <location>
        <position position="267"/>
    </location>
    <ligand>
        <name>substrate</name>
    </ligand>
</feature>
<dbReference type="GO" id="GO:0008360">
    <property type="term" value="P:regulation of cell shape"/>
    <property type="evidence" value="ECO:0007669"/>
    <property type="project" value="UniProtKB-KW"/>
</dbReference>
<dbReference type="GO" id="GO:0009002">
    <property type="term" value="F:serine-type D-Ala-D-Ala carboxypeptidase activity"/>
    <property type="evidence" value="ECO:0007669"/>
    <property type="project" value="UniProtKB-EC"/>
</dbReference>
<evidence type="ECO:0000256" key="1">
    <source>
        <dbReference type="ARBA" id="ARBA00003217"/>
    </source>
</evidence>
<dbReference type="PANTHER" id="PTHR21581">
    <property type="entry name" value="D-ALANYL-D-ALANINE CARBOXYPEPTIDASE"/>
    <property type="match status" value="1"/>
</dbReference>
<feature type="domain" description="Peptidase S11 D-Ala-D-Ala carboxypeptidase A C-terminal" evidence="18">
    <location>
        <begin position="320"/>
        <end position="407"/>
    </location>
</feature>
<evidence type="ECO:0000256" key="17">
    <source>
        <dbReference type="SAM" id="SignalP"/>
    </source>
</evidence>
<evidence type="ECO:0000259" key="18">
    <source>
        <dbReference type="SMART" id="SM00936"/>
    </source>
</evidence>
<keyword evidence="5 19" id="KW-0121">Carboxypeptidase</keyword>
<evidence type="ECO:0000256" key="8">
    <source>
        <dbReference type="ARBA" id="ARBA00022801"/>
    </source>
</evidence>
<keyword evidence="9" id="KW-0133">Cell shape</keyword>
<feature type="active site" evidence="13">
    <location>
        <position position="157"/>
    </location>
</feature>
<accession>A0A9D2NUA1</accession>
<dbReference type="GO" id="GO:0009252">
    <property type="term" value="P:peptidoglycan biosynthetic process"/>
    <property type="evidence" value="ECO:0007669"/>
    <property type="project" value="UniProtKB-KW"/>
</dbReference>
<keyword evidence="8" id="KW-0378">Hydrolase</keyword>
<comment type="caution">
    <text evidence="19">The sequence shown here is derived from an EMBL/GenBank/DDBJ whole genome shotgun (WGS) entry which is preliminary data.</text>
</comment>
<dbReference type="Pfam" id="PF07943">
    <property type="entry name" value="PBP5_C"/>
    <property type="match status" value="1"/>
</dbReference>
<dbReference type="Pfam" id="PF00768">
    <property type="entry name" value="Peptidase_S11"/>
    <property type="match status" value="1"/>
</dbReference>
<organism evidence="19 20">
    <name type="scientific">Candidatus Mediterraneibacter faecigallinarum</name>
    <dbReference type="NCBI Taxonomy" id="2838669"/>
    <lineage>
        <taxon>Bacteria</taxon>
        <taxon>Bacillati</taxon>
        <taxon>Bacillota</taxon>
        <taxon>Clostridia</taxon>
        <taxon>Lachnospirales</taxon>
        <taxon>Lachnospiraceae</taxon>
        <taxon>Mediterraneibacter</taxon>
    </lineage>
</organism>
<reference evidence="19" key="1">
    <citation type="journal article" date="2021" name="PeerJ">
        <title>Extensive microbial diversity within the chicken gut microbiome revealed by metagenomics and culture.</title>
        <authorList>
            <person name="Gilroy R."/>
            <person name="Ravi A."/>
            <person name="Getino M."/>
            <person name="Pursley I."/>
            <person name="Horton D.L."/>
            <person name="Alikhan N.F."/>
            <person name="Baker D."/>
            <person name="Gharbi K."/>
            <person name="Hall N."/>
            <person name="Watson M."/>
            <person name="Adriaenssens E.M."/>
            <person name="Foster-Nyarko E."/>
            <person name="Jarju S."/>
            <person name="Secka A."/>
            <person name="Antonio M."/>
            <person name="Oren A."/>
            <person name="Chaudhuri R.R."/>
            <person name="La Ragione R."/>
            <person name="Hildebrand F."/>
            <person name="Pallen M.J."/>
        </authorList>
    </citation>
    <scope>NUCLEOTIDE SEQUENCE</scope>
    <source>
        <strain evidence="19">ChiGjej1B1-1692</strain>
    </source>
</reference>
<evidence type="ECO:0000256" key="4">
    <source>
        <dbReference type="ARBA" id="ARBA00012448"/>
    </source>
</evidence>
<evidence type="ECO:0000256" key="6">
    <source>
        <dbReference type="ARBA" id="ARBA00022670"/>
    </source>
</evidence>
<dbReference type="Gene3D" id="2.60.410.10">
    <property type="entry name" value="D-Ala-D-Ala carboxypeptidase, C-terminal domain"/>
    <property type="match status" value="1"/>
</dbReference>
<evidence type="ECO:0000256" key="9">
    <source>
        <dbReference type="ARBA" id="ARBA00022960"/>
    </source>
</evidence>
<dbReference type="Gene3D" id="3.40.710.10">
    <property type="entry name" value="DD-peptidase/beta-lactamase superfamily"/>
    <property type="match status" value="1"/>
</dbReference>
<feature type="active site" description="Acyl-ester intermediate" evidence="13">
    <location>
        <position position="97"/>
    </location>
</feature>
<dbReference type="InterPro" id="IPR018044">
    <property type="entry name" value="Peptidase_S11"/>
</dbReference>
<comment type="similarity">
    <text evidence="3 15">Belongs to the peptidase S11 family.</text>
</comment>
<feature type="chain" id="PRO_5038691083" description="serine-type D-Ala-D-Ala carboxypeptidase" evidence="17">
    <location>
        <begin position="21"/>
        <end position="423"/>
    </location>
</feature>
<evidence type="ECO:0000313" key="19">
    <source>
        <dbReference type="EMBL" id="HJC38766.1"/>
    </source>
</evidence>
<evidence type="ECO:0000256" key="7">
    <source>
        <dbReference type="ARBA" id="ARBA00022729"/>
    </source>
</evidence>
<keyword evidence="7 17" id="KW-0732">Signal</keyword>
<name>A0A9D2NUA1_9FIRM</name>
<dbReference type="SMART" id="SM00936">
    <property type="entry name" value="PBP5_C"/>
    <property type="match status" value="1"/>
</dbReference>
<comment type="catalytic activity">
    <reaction evidence="12">
        <text>Preferential cleavage: (Ac)2-L-Lys-D-Ala-|-D-Ala. Also transpeptidation of peptidyl-alanyl moieties that are N-acyl substituents of D-alanine.</text>
        <dbReference type="EC" id="3.4.16.4"/>
    </reaction>
</comment>
<dbReference type="SUPFAM" id="SSF69189">
    <property type="entry name" value="Penicillin-binding protein associated domain"/>
    <property type="match status" value="1"/>
</dbReference>
<feature type="active site" description="Proton acceptor" evidence="13">
    <location>
        <position position="100"/>
    </location>
</feature>
<dbReference type="InterPro" id="IPR001967">
    <property type="entry name" value="Peptidase_S11_N"/>
</dbReference>
<keyword evidence="6" id="KW-0645">Protease</keyword>
<proteinExistence type="inferred from homology"/>
<dbReference type="GO" id="GO:0006508">
    <property type="term" value="P:proteolysis"/>
    <property type="evidence" value="ECO:0007669"/>
    <property type="project" value="UniProtKB-KW"/>
</dbReference>
<reference evidence="19" key="2">
    <citation type="submission" date="2021-04" db="EMBL/GenBank/DDBJ databases">
        <authorList>
            <person name="Gilroy R."/>
        </authorList>
    </citation>
    <scope>NUCLEOTIDE SEQUENCE</scope>
    <source>
        <strain evidence="19">ChiGjej1B1-1692</strain>
    </source>
</reference>
<sequence>MKRFLAVVLGSALLLQGVYIAPVNVYAEESAEEESAAEENGEESVDENISGENADASTPEENTAAVEISAPSAILMEASTGTVIYEKDADTARPPASVTKVMTLLLIFDALENGSISLEDEVTTSEYAASMGGSQVFLEAGEVQTVDTLIKCISVASANDACVAMAEYICGNEEEFVRRMNERAAELGMNNTSFVNCNGLDAEGHMTSARDIALMSRELITKYPQIHDYCMIWMENITHTTEKGTSEFGLTNTNKLVRQYEYATGLKTGSTGAAKFCVSATAEKNGVELIAVIMAAENSKERFSDAVKLLNYGFGKCQIYTDNDMEALPPVKVEGGVEEEVGAEYAEQFTWLDMTGANLNQMEKTVEMKGEIRAPLKKGDVIGQVVYTLDGTEAGRVDIIASEDVEKAGFFDYLLKAAEALRL</sequence>
<dbReference type="InterPro" id="IPR012338">
    <property type="entry name" value="Beta-lactam/transpept-like"/>
</dbReference>
<dbReference type="EMBL" id="DWWK01000097">
    <property type="protein sequence ID" value="HJC38766.1"/>
    <property type="molecule type" value="Genomic_DNA"/>
</dbReference>
<comment type="function">
    <text evidence="1">Removes C-terminal D-alanyl residues from sugar-peptide cell wall precursors.</text>
</comment>
<dbReference type="InterPro" id="IPR012907">
    <property type="entry name" value="Peptidase_S11_C"/>
</dbReference>
<gene>
    <name evidence="19" type="ORF">H9757_06860</name>
</gene>
<feature type="region of interest" description="Disordered" evidence="16">
    <location>
        <begin position="31"/>
        <end position="63"/>
    </location>
</feature>
<evidence type="ECO:0000256" key="15">
    <source>
        <dbReference type="RuleBase" id="RU004016"/>
    </source>
</evidence>
<dbReference type="AlphaFoldDB" id="A0A9D2NUA1"/>
<dbReference type="EC" id="3.4.16.4" evidence="4"/>
<comment type="pathway">
    <text evidence="2">Cell wall biogenesis; peptidoglycan biosynthesis.</text>
</comment>
<evidence type="ECO:0000256" key="11">
    <source>
        <dbReference type="ARBA" id="ARBA00023316"/>
    </source>
</evidence>
<dbReference type="PRINTS" id="PR00725">
    <property type="entry name" value="DADACBPTASE1"/>
</dbReference>
<evidence type="ECO:0000256" key="16">
    <source>
        <dbReference type="SAM" id="MobiDB-lite"/>
    </source>
</evidence>
<evidence type="ECO:0000256" key="13">
    <source>
        <dbReference type="PIRSR" id="PIRSR618044-1"/>
    </source>
</evidence>
<evidence type="ECO:0000256" key="3">
    <source>
        <dbReference type="ARBA" id="ARBA00007164"/>
    </source>
</evidence>
<dbReference type="SUPFAM" id="SSF56601">
    <property type="entry name" value="beta-lactamase/transpeptidase-like"/>
    <property type="match status" value="1"/>
</dbReference>
<evidence type="ECO:0000256" key="10">
    <source>
        <dbReference type="ARBA" id="ARBA00022984"/>
    </source>
</evidence>
<keyword evidence="11" id="KW-0961">Cell wall biogenesis/degradation</keyword>
<dbReference type="PANTHER" id="PTHR21581:SF6">
    <property type="entry name" value="TRAFFICKING PROTEIN PARTICLE COMPLEX SUBUNIT 12"/>
    <property type="match status" value="1"/>
</dbReference>
<feature type="signal peptide" evidence="17">
    <location>
        <begin position="1"/>
        <end position="20"/>
    </location>
</feature>
<evidence type="ECO:0000256" key="12">
    <source>
        <dbReference type="ARBA" id="ARBA00034000"/>
    </source>
</evidence>
<evidence type="ECO:0000256" key="14">
    <source>
        <dbReference type="PIRSR" id="PIRSR618044-2"/>
    </source>
</evidence>
<dbReference type="Proteomes" id="UP000823894">
    <property type="component" value="Unassembled WGS sequence"/>
</dbReference>
<protein>
    <recommendedName>
        <fullName evidence="4">serine-type D-Ala-D-Ala carboxypeptidase</fullName>
        <ecNumber evidence="4">3.4.16.4</ecNumber>
    </recommendedName>
</protein>
<evidence type="ECO:0000256" key="5">
    <source>
        <dbReference type="ARBA" id="ARBA00022645"/>
    </source>
</evidence>
<keyword evidence="10" id="KW-0573">Peptidoglycan synthesis</keyword>
<evidence type="ECO:0000313" key="20">
    <source>
        <dbReference type="Proteomes" id="UP000823894"/>
    </source>
</evidence>
<evidence type="ECO:0000256" key="2">
    <source>
        <dbReference type="ARBA" id="ARBA00004752"/>
    </source>
</evidence>
<dbReference type="InterPro" id="IPR015956">
    <property type="entry name" value="Peniciliin-bd_prot_C_sf"/>
</dbReference>
<dbReference type="InterPro" id="IPR037167">
    <property type="entry name" value="Peptidase_S11_C_sf"/>
</dbReference>
<feature type="compositionally biased region" description="Acidic residues" evidence="16">
    <location>
        <begin position="31"/>
        <end position="46"/>
    </location>
</feature>